<evidence type="ECO:0000313" key="2">
    <source>
        <dbReference type="Proteomes" id="UP000662678"/>
    </source>
</evidence>
<name>A0ABQ3HFM1_9NEIS</name>
<dbReference type="EMBL" id="BMYP01000036">
    <property type="protein sequence ID" value="GHD80208.1"/>
    <property type="molecule type" value="Genomic_DNA"/>
</dbReference>
<evidence type="ECO:0000313" key="1">
    <source>
        <dbReference type="EMBL" id="GHD80208.1"/>
    </source>
</evidence>
<sequence>MSYATQKPERVLPRPILPAALPLSPAGRARAASMRDKWRAAFGDDQFIRDLVDAGLIHGWRDVLSVTTTEDPDHGHD</sequence>
<keyword evidence="2" id="KW-1185">Reference proteome</keyword>
<accession>A0ABQ3HFM1</accession>
<gene>
    <name evidence="1" type="ORF">GCM10011419_24570</name>
</gene>
<proteinExistence type="predicted"/>
<reference evidence="2" key="1">
    <citation type="journal article" date="2019" name="Int. J. Syst. Evol. Microbiol.">
        <title>The Global Catalogue of Microorganisms (GCM) 10K type strain sequencing project: providing services to taxonomists for standard genome sequencing and annotation.</title>
        <authorList>
            <consortium name="The Broad Institute Genomics Platform"/>
            <consortium name="The Broad Institute Genome Sequencing Center for Infectious Disease"/>
            <person name="Wu L."/>
            <person name="Ma J."/>
        </authorList>
    </citation>
    <scope>NUCLEOTIDE SEQUENCE [LARGE SCALE GENOMIC DNA]</scope>
    <source>
        <strain evidence="2">KCTC 23713</strain>
    </source>
</reference>
<protein>
    <submittedName>
        <fullName evidence="1">Uncharacterized protein</fullName>
    </submittedName>
</protein>
<dbReference type="Proteomes" id="UP000662678">
    <property type="component" value="Unassembled WGS sequence"/>
</dbReference>
<dbReference type="RefSeq" id="WP_189354080.1">
    <property type="nucleotide sequence ID" value="NZ_BMYP01000036.1"/>
</dbReference>
<comment type="caution">
    <text evidence="1">The sequence shown here is derived from an EMBL/GenBank/DDBJ whole genome shotgun (WGS) entry which is preliminary data.</text>
</comment>
<organism evidence="1 2">
    <name type="scientific">Vogesella fluminis</name>
    <dbReference type="NCBI Taxonomy" id="1069161"/>
    <lineage>
        <taxon>Bacteria</taxon>
        <taxon>Pseudomonadati</taxon>
        <taxon>Pseudomonadota</taxon>
        <taxon>Betaproteobacteria</taxon>
        <taxon>Neisseriales</taxon>
        <taxon>Chromobacteriaceae</taxon>
        <taxon>Vogesella</taxon>
    </lineage>
</organism>